<accession>A0ABT4XLU6</accession>
<dbReference type="Proteomes" id="UP001212042">
    <property type="component" value="Unassembled WGS sequence"/>
</dbReference>
<comment type="caution">
    <text evidence="1">The sequence shown here is derived from an EMBL/GenBank/DDBJ whole genome shotgun (WGS) entry which is preliminary data.</text>
</comment>
<sequence>MPDSSLHLVELLGDWPSALLAQQIVRDKPARRLSVAVLDDVAARQAIWFDGLVLDGAYFGAVLR</sequence>
<dbReference type="RefSeq" id="WP_271350025.1">
    <property type="nucleotide sequence ID" value="NZ_JAQJZJ010000015.1"/>
</dbReference>
<keyword evidence="2" id="KW-1185">Reference proteome</keyword>
<evidence type="ECO:0000313" key="2">
    <source>
        <dbReference type="Proteomes" id="UP001212042"/>
    </source>
</evidence>
<dbReference type="EMBL" id="JAQJZJ010000015">
    <property type="protein sequence ID" value="MDA7089083.1"/>
    <property type="molecule type" value="Genomic_DNA"/>
</dbReference>
<name>A0ABT4XLU6_9PSED</name>
<protein>
    <recommendedName>
        <fullName evidence="3">GNAT family N-acetyltransferase</fullName>
    </recommendedName>
</protein>
<reference evidence="1 2" key="1">
    <citation type="submission" date="2023-01" db="EMBL/GenBank/DDBJ databases">
        <title>Pseudomonas SA3-5T sp. nov., isolated from tidal flat sediment.</title>
        <authorList>
            <person name="Kim H.S."/>
            <person name="Kim J.-S."/>
            <person name="Suh M.K."/>
            <person name="Eom M.K."/>
            <person name="Lee J.-S."/>
        </authorList>
    </citation>
    <scope>NUCLEOTIDE SEQUENCE [LARGE SCALE GENOMIC DNA]</scope>
    <source>
        <strain evidence="1 2">SA3-5</strain>
    </source>
</reference>
<evidence type="ECO:0000313" key="1">
    <source>
        <dbReference type="EMBL" id="MDA7089083.1"/>
    </source>
</evidence>
<organism evidence="1 2">
    <name type="scientific">Pseudomonas aestuarii</name>
    <dbReference type="NCBI Taxonomy" id="3018340"/>
    <lineage>
        <taxon>Bacteria</taxon>
        <taxon>Pseudomonadati</taxon>
        <taxon>Pseudomonadota</taxon>
        <taxon>Gammaproteobacteria</taxon>
        <taxon>Pseudomonadales</taxon>
        <taxon>Pseudomonadaceae</taxon>
        <taxon>Pseudomonas</taxon>
    </lineage>
</organism>
<proteinExistence type="predicted"/>
<gene>
    <name evidence="1" type="ORF">PH586_22130</name>
</gene>
<evidence type="ECO:0008006" key="3">
    <source>
        <dbReference type="Google" id="ProtNLM"/>
    </source>
</evidence>